<proteinExistence type="predicted"/>
<dbReference type="PROSITE" id="PS51272">
    <property type="entry name" value="SLH"/>
    <property type="match status" value="1"/>
</dbReference>
<evidence type="ECO:0000313" key="4">
    <source>
        <dbReference type="EMBL" id="SHK10256.1"/>
    </source>
</evidence>
<keyword evidence="5" id="KW-1185">Reference proteome</keyword>
<protein>
    <submittedName>
        <fullName evidence="4">S-layer homology domain-containing protein</fullName>
    </submittedName>
</protein>
<dbReference type="AlphaFoldDB" id="A0A1M6PQN2"/>
<feature type="domain" description="SLH" evidence="3">
    <location>
        <begin position="58"/>
        <end position="121"/>
    </location>
</feature>
<dbReference type="STRING" id="1121266.SAMN02745883_01267"/>
<reference evidence="4 5" key="1">
    <citation type="submission" date="2016-11" db="EMBL/GenBank/DDBJ databases">
        <authorList>
            <person name="Jaros S."/>
            <person name="Januszkiewicz K."/>
            <person name="Wedrychowicz H."/>
        </authorList>
    </citation>
    <scope>NUCLEOTIDE SEQUENCE [LARGE SCALE GENOMIC DNA]</scope>
    <source>
        <strain evidence="4 5">DSM 14501</strain>
    </source>
</reference>
<evidence type="ECO:0000256" key="2">
    <source>
        <dbReference type="SAM" id="SignalP"/>
    </source>
</evidence>
<dbReference type="Proteomes" id="UP000184082">
    <property type="component" value="Unassembled WGS sequence"/>
</dbReference>
<feature type="signal peptide" evidence="2">
    <location>
        <begin position="1"/>
        <end position="25"/>
    </location>
</feature>
<evidence type="ECO:0000313" key="5">
    <source>
        <dbReference type="Proteomes" id="UP000184082"/>
    </source>
</evidence>
<dbReference type="InterPro" id="IPR001119">
    <property type="entry name" value="SLH_dom"/>
</dbReference>
<dbReference type="Pfam" id="PF00395">
    <property type="entry name" value="SLH"/>
    <property type="match status" value="1"/>
</dbReference>
<accession>A0A1M6PQN2</accession>
<dbReference type="EMBL" id="FRAJ01000009">
    <property type="protein sequence ID" value="SHK10256.1"/>
    <property type="molecule type" value="Genomic_DNA"/>
</dbReference>
<organism evidence="4 5">
    <name type="scientific">Caminicella sporogenes DSM 14501</name>
    <dbReference type="NCBI Taxonomy" id="1121266"/>
    <lineage>
        <taxon>Bacteria</taxon>
        <taxon>Bacillati</taxon>
        <taxon>Bacillota</taxon>
        <taxon>Clostridia</taxon>
        <taxon>Peptostreptococcales</taxon>
        <taxon>Caminicellaceae</taxon>
        <taxon>Caminicella</taxon>
    </lineage>
</organism>
<keyword evidence="1" id="KW-0677">Repeat</keyword>
<feature type="chain" id="PRO_5012364477" evidence="2">
    <location>
        <begin position="26"/>
        <end position="451"/>
    </location>
</feature>
<dbReference type="RefSeq" id="WP_072966686.1">
    <property type="nucleotide sequence ID" value="NZ_FRAJ01000009.1"/>
</dbReference>
<evidence type="ECO:0000259" key="3">
    <source>
        <dbReference type="PROSITE" id="PS51272"/>
    </source>
</evidence>
<name>A0A1M6PQN2_9FIRM</name>
<keyword evidence="2" id="KW-0732">Signal</keyword>
<sequence>MKRILLIFMCFIVMFSTNINSYAYAQEKLRPQLKGLSIESYKTIDNTYKAYKNGSNLIKNVSFKDINNSRYKRDIIKMAALSIIKGYGDKNIRPNKYATLQEAINLLVRMYGLEGKIQTDMADSLGEFQAKDMINSYTNEAYTNTALKNKIISEDDNYYNGNSYITLEQLLIWIGNLIDLKPINDDIQMVYNYKDFKDIKYKDLGMIEAVLQEGIYCGKNGYLRLNKNITRGELISLLSKVENRLYAKRKLLSFHGIIVDKKNEVVNINGENVLKIKYLIVNSDGKINIIEITKGYLEKDDENIVVYKNGNLRDYSALNIGDEIEYIVKNNQVIYAEVKDRTSVLNYIKEVQKKNKKIKVYNGTVVLKMWEKHWKDNDFYFIDRFTIRDNDGKEYDIICETDINNNKKYDTVVYKNNQLGGTSLLEEGDEVEYFIKDDKYVVFIRVKDIMF</sequence>
<evidence type="ECO:0000256" key="1">
    <source>
        <dbReference type="ARBA" id="ARBA00022737"/>
    </source>
</evidence>
<gene>
    <name evidence="4" type="ORF">SAMN02745883_01267</name>
</gene>